<sequence length="149" mass="17123">MLFHGIDTGHAEPPRPVDIPAALRNVGVPYYDQSRAYEVYLRYISGRYIDDKLTIRELQELCRHRRISLRNVPDIYPGPKSHPRVQESFRGLHSCLVELLEKSETATSFKGFLDLEPGMRLFKVYKMHFDESCESMGFASLLAPPPITL</sequence>
<comment type="caution">
    <text evidence="1">The sequence shown here is derived from an EMBL/GenBank/DDBJ whole genome shotgun (WGS) entry which is preliminary data.</text>
</comment>
<evidence type="ECO:0000313" key="2">
    <source>
        <dbReference type="Proteomes" id="UP000073492"/>
    </source>
</evidence>
<dbReference type="EMBL" id="LFZO01000092">
    <property type="protein sequence ID" value="KXT14166.1"/>
    <property type="molecule type" value="Genomic_DNA"/>
</dbReference>
<keyword evidence="2" id="KW-1185">Reference proteome</keyword>
<accession>A0A139IHY2</accession>
<reference evidence="1 2" key="1">
    <citation type="submission" date="2015-07" db="EMBL/GenBank/DDBJ databases">
        <title>Comparative genomics of the Sigatoka disease complex on banana suggests a link between parallel evolutionary changes in Pseudocercospora fijiensis and Pseudocercospora eumusae and increased virulence on the banana host.</title>
        <authorList>
            <person name="Chang T.-C."/>
            <person name="Salvucci A."/>
            <person name="Crous P.W."/>
            <person name="Stergiopoulos I."/>
        </authorList>
    </citation>
    <scope>NUCLEOTIDE SEQUENCE [LARGE SCALE GENOMIC DNA]</scope>
    <source>
        <strain evidence="1 2">CBS 116634</strain>
    </source>
</reference>
<name>A0A139IHY2_9PEZI</name>
<dbReference type="AlphaFoldDB" id="A0A139IHY2"/>
<dbReference type="OrthoDB" id="10367210at2759"/>
<protein>
    <submittedName>
        <fullName evidence="1">Uncharacterized protein</fullName>
    </submittedName>
</protein>
<evidence type="ECO:0000313" key="1">
    <source>
        <dbReference type="EMBL" id="KXT14166.1"/>
    </source>
</evidence>
<gene>
    <name evidence="1" type="ORF">AC579_9271</name>
</gene>
<organism evidence="1 2">
    <name type="scientific">Pseudocercospora musae</name>
    <dbReference type="NCBI Taxonomy" id="113226"/>
    <lineage>
        <taxon>Eukaryota</taxon>
        <taxon>Fungi</taxon>
        <taxon>Dikarya</taxon>
        <taxon>Ascomycota</taxon>
        <taxon>Pezizomycotina</taxon>
        <taxon>Dothideomycetes</taxon>
        <taxon>Dothideomycetidae</taxon>
        <taxon>Mycosphaerellales</taxon>
        <taxon>Mycosphaerellaceae</taxon>
        <taxon>Pseudocercospora</taxon>
    </lineage>
</organism>
<dbReference type="Proteomes" id="UP000073492">
    <property type="component" value="Unassembled WGS sequence"/>
</dbReference>
<proteinExistence type="predicted"/>